<comment type="similarity">
    <text evidence="1 7">Belongs to the RecO family.</text>
</comment>
<dbReference type="SUPFAM" id="SSF57863">
    <property type="entry name" value="ArfGap/RecO-like zinc finger"/>
    <property type="match status" value="1"/>
</dbReference>
<dbReference type="GO" id="GO:0006302">
    <property type="term" value="P:double-strand break repair"/>
    <property type="evidence" value="ECO:0007669"/>
    <property type="project" value="TreeGrafter"/>
</dbReference>
<evidence type="ECO:0000256" key="3">
    <source>
        <dbReference type="ARBA" id="ARBA00022763"/>
    </source>
</evidence>
<evidence type="ECO:0000256" key="6">
    <source>
        <dbReference type="ARBA" id="ARBA00033409"/>
    </source>
</evidence>
<dbReference type="NCBIfam" id="TIGR00613">
    <property type="entry name" value="reco"/>
    <property type="match status" value="1"/>
</dbReference>
<dbReference type="Pfam" id="PF02565">
    <property type="entry name" value="RecO_C"/>
    <property type="match status" value="1"/>
</dbReference>
<keyword evidence="4 7" id="KW-0233">DNA recombination</keyword>
<dbReference type="OrthoDB" id="9797083at2"/>
<dbReference type="Proteomes" id="UP000198943">
    <property type="component" value="Unassembled WGS sequence"/>
</dbReference>
<sequence>MESYKDEIVLLQVNNWQTADKKAVCFSRDHGKIVFMAYGARYPKSVSGRLLQPFACLEAELYPGTRVDKLKSCQLAAPMPQMELEQMAYGFLMAEMTERLTEQGEPSESLYLLLRRALQLLVKRNPRVAAMAYLIQLLDHCGIGPVYEVCVQCSRPAEGDGWFSEMQGGFVCASCGTGKSQGLQSFQEDTRRLWQQLRMLDLAEPGHFSVKGGALMELEQILHRYLVYQTEQPIRSLEFLRQIAGGK</sequence>
<dbReference type="SUPFAM" id="SSF50249">
    <property type="entry name" value="Nucleic acid-binding proteins"/>
    <property type="match status" value="1"/>
</dbReference>
<evidence type="ECO:0000256" key="7">
    <source>
        <dbReference type="HAMAP-Rule" id="MF_00201"/>
    </source>
</evidence>
<reference evidence="10" key="1">
    <citation type="submission" date="2016-10" db="EMBL/GenBank/DDBJ databases">
        <authorList>
            <person name="Varghese N."/>
            <person name="Submissions S."/>
        </authorList>
    </citation>
    <scope>NUCLEOTIDE SEQUENCE [LARGE SCALE GENOMIC DNA]</scope>
    <source>
        <strain evidence="10">DSM 11005</strain>
    </source>
</reference>
<accession>A0A1G6N0G9</accession>
<gene>
    <name evidence="7" type="primary">recO</name>
    <name evidence="9" type="ORF">SAMN04487864_11170</name>
</gene>
<dbReference type="InterPro" id="IPR037278">
    <property type="entry name" value="ARFGAP/RecO"/>
</dbReference>
<keyword evidence="10" id="KW-1185">Reference proteome</keyword>
<dbReference type="Pfam" id="PF11967">
    <property type="entry name" value="RecO_N"/>
    <property type="match status" value="1"/>
</dbReference>
<name>A0A1G6N0G9_9FIRM</name>
<dbReference type="GO" id="GO:0043590">
    <property type="term" value="C:bacterial nucleoid"/>
    <property type="evidence" value="ECO:0007669"/>
    <property type="project" value="TreeGrafter"/>
</dbReference>
<evidence type="ECO:0000256" key="4">
    <source>
        <dbReference type="ARBA" id="ARBA00023172"/>
    </source>
</evidence>
<evidence type="ECO:0000313" key="9">
    <source>
        <dbReference type="EMBL" id="SDC61329.1"/>
    </source>
</evidence>
<dbReference type="Gene3D" id="1.20.1440.120">
    <property type="entry name" value="Recombination protein O, C-terminal domain"/>
    <property type="match status" value="1"/>
</dbReference>
<evidence type="ECO:0000313" key="10">
    <source>
        <dbReference type="Proteomes" id="UP000198943"/>
    </source>
</evidence>
<evidence type="ECO:0000256" key="1">
    <source>
        <dbReference type="ARBA" id="ARBA00007452"/>
    </source>
</evidence>
<dbReference type="EMBL" id="FMYW01000011">
    <property type="protein sequence ID" value="SDC61329.1"/>
    <property type="molecule type" value="Genomic_DNA"/>
</dbReference>
<feature type="domain" description="DNA replication/recombination mediator RecO N-terminal" evidence="8">
    <location>
        <begin position="1"/>
        <end position="78"/>
    </location>
</feature>
<dbReference type="AlphaFoldDB" id="A0A1G6N0G9"/>
<dbReference type="PANTHER" id="PTHR33991">
    <property type="entry name" value="DNA REPAIR PROTEIN RECO"/>
    <property type="match status" value="1"/>
</dbReference>
<protein>
    <recommendedName>
        <fullName evidence="2 7">DNA repair protein RecO</fullName>
    </recommendedName>
    <alternativeName>
        <fullName evidence="6 7">Recombination protein O</fullName>
    </alternativeName>
</protein>
<dbReference type="InterPro" id="IPR012340">
    <property type="entry name" value="NA-bd_OB-fold"/>
</dbReference>
<dbReference type="InterPro" id="IPR022572">
    <property type="entry name" value="DNA_rep/recomb_RecO_N"/>
</dbReference>
<dbReference type="PANTHER" id="PTHR33991:SF1">
    <property type="entry name" value="DNA REPAIR PROTEIN RECO"/>
    <property type="match status" value="1"/>
</dbReference>
<proteinExistence type="inferred from homology"/>
<dbReference type="InterPro" id="IPR003717">
    <property type="entry name" value="RecO"/>
</dbReference>
<evidence type="ECO:0000256" key="2">
    <source>
        <dbReference type="ARBA" id="ARBA00021310"/>
    </source>
</evidence>
<keyword evidence="5 7" id="KW-0234">DNA repair</keyword>
<dbReference type="RefSeq" id="WP_093730786.1">
    <property type="nucleotide sequence ID" value="NZ_FMYW01000011.1"/>
</dbReference>
<comment type="function">
    <text evidence="7">Involved in DNA repair and RecF pathway recombination.</text>
</comment>
<evidence type="ECO:0000259" key="8">
    <source>
        <dbReference type="Pfam" id="PF11967"/>
    </source>
</evidence>
<keyword evidence="3 7" id="KW-0227">DNA damage</keyword>
<dbReference type="HAMAP" id="MF_00201">
    <property type="entry name" value="RecO"/>
    <property type="match status" value="1"/>
</dbReference>
<dbReference type="Gene3D" id="2.40.50.140">
    <property type="entry name" value="Nucleic acid-binding proteins"/>
    <property type="match status" value="1"/>
</dbReference>
<dbReference type="GO" id="GO:0006310">
    <property type="term" value="P:DNA recombination"/>
    <property type="evidence" value="ECO:0007669"/>
    <property type="project" value="UniProtKB-UniRule"/>
</dbReference>
<organism evidence="9 10">
    <name type="scientific">Succiniclasticum ruminis</name>
    <dbReference type="NCBI Taxonomy" id="40841"/>
    <lineage>
        <taxon>Bacteria</taxon>
        <taxon>Bacillati</taxon>
        <taxon>Bacillota</taxon>
        <taxon>Negativicutes</taxon>
        <taxon>Acidaminococcales</taxon>
        <taxon>Acidaminococcaceae</taxon>
        <taxon>Succiniclasticum</taxon>
    </lineage>
</organism>
<evidence type="ECO:0000256" key="5">
    <source>
        <dbReference type="ARBA" id="ARBA00023204"/>
    </source>
</evidence>
<dbReference type="InterPro" id="IPR042242">
    <property type="entry name" value="RecO_C"/>
</dbReference>